<dbReference type="EMBL" id="SJPN01000004">
    <property type="protein sequence ID" value="TWU02451.1"/>
    <property type="molecule type" value="Genomic_DNA"/>
</dbReference>
<dbReference type="Proteomes" id="UP000320176">
    <property type="component" value="Unassembled WGS sequence"/>
</dbReference>
<dbReference type="AlphaFoldDB" id="A0A5C6ASI5"/>
<evidence type="ECO:0000313" key="2">
    <source>
        <dbReference type="EMBL" id="TWU02451.1"/>
    </source>
</evidence>
<gene>
    <name evidence="2" type="ORF">Pla52n_35010</name>
</gene>
<dbReference type="Pfam" id="PF05751">
    <property type="entry name" value="FixH"/>
    <property type="match status" value="1"/>
</dbReference>
<name>A0A5C6ASI5_9BACT</name>
<organism evidence="2 3">
    <name type="scientific">Stieleria varia</name>
    <dbReference type="NCBI Taxonomy" id="2528005"/>
    <lineage>
        <taxon>Bacteria</taxon>
        <taxon>Pseudomonadati</taxon>
        <taxon>Planctomycetota</taxon>
        <taxon>Planctomycetia</taxon>
        <taxon>Pirellulales</taxon>
        <taxon>Pirellulaceae</taxon>
        <taxon>Stieleria</taxon>
    </lineage>
</organism>
<keyword evidence="1" id="KW-0472">Membrane</keyword>
<keyword evidence="3" id="KW-1185">Reference proteome</keyword>
<sequence>MAMKSVSYDQSDRSLSERDSDERSAKRFWISLVLVLFVIQSTVMGIAINLAISDPSAVVTPDYHAAALNWDETRRSRSAPQRMGWTVKLYVSDVADQRGQRAVEWTAADREGNPLDGLTIDARVYHHARAGDVQELQLKSAGDGRYIALADMPRNGLWQIDLSVAGAEEPVEQTETVEVHSS</sequence>
<dbReference type="InterPro" id="IPR008620">
    <property type="entry name" value="FixH"/>
</dbReference>
<protein>
    <submittedName>
        <fullName evidence="2">FixH</fullName>
    </submittedName>
</protein>
<keyword evidence="1" id="KW-1133">Transmembrane helix</keyword>
<feature type="transmembrane region" description="Helical" evidence="1">
    <location>
        <begin position="28"/>
        <end position="52"/>
    </location>
</feature>
<evidence type="ECO:0000313" key="3">
    <source>
        <dbReference type="Proteomes" id="UP000320176"/>
    </source>
</evidence>
<comment type="caution">
    <text evidence="2">The sequence shown here is derived from an EMBL/GenBank/DDBJ whole genome shotgun (WGS) entry which is preliminary data.</text>
</comment>
<accession>A0A5C6ASI5</accession>
<keyword evidence="1" id="KW-0812">Transmembrane</keyword>
<evidence type="ECO:0000256" key="1">
    <source>
        <dbReference type="SAM" id="Phobius"/>
    </source>
</evidence>
<dbReference type="RefSeq" id="WP_231742053.1">
    <property type="nucleotide sequence ID" value="NZ_CP151726.1"/>
</dbReference>
<proteinExistence type="predicted"/>
<reference evidence="2 3" key="1">
    <citation type="submission" date="2019-02" db="EMBL/GenBank/DDBJ databases">
        <title>Deep-cultivation of Planctomycetes and their phenomic and genomic characterization uncovers novel biology.</title>
        <authorList>
            <person name="Wiegand S."/>
            <person name="Jogler M."/>
            <person name="Boedeker C."/>
            <person name="Pinto D."/>
            <person name="Vollmers J."/>
            <person name="Rivas-Marin E."/>
            <person name="Kohn T."/>
            <person name="Peeters S.H."/>
            <person name="Heuer A."/>
            <person name="Rast P."/>
            <person name="Oberbeckmann S."/>
            <person name="Bunk B."/>
            <person name="Jeske O."/>
            <person name="Meyerdierks A."/>
            <person name="Storesund J.E."/>
            <person name="Kallscheuer N."/>
            <person name="Luecker S."/>
            <person name="Lage O.M."/>
            <person name="Pohl T."/>
            <person name="Merkel B.J."/>
            <person name="Hornburger P."/>
            <person name="Mueller R.-W."/>
            <person name="Bruemmer F."/>
            <person name="Labrenz M."/>
            <person name="Spormann A.M."/>
            <person name="Op Den Camp H."/>
            <person name="Overmann J."/>
            <person name="Amann R."/>
            <person name="Jetten M.S.M."/>
            <person name="Mascher T."/>
            <person name="Medema M.H."/>
            <person name="Devos D.P."/>
            <person name="Kaster A.-K."/>
            <person name="Ovreas L."/>
            <person name="Rohde M."/>
            <person name="Galperin M.Y."/>
            <person name="Jogler C."/>
        </authorList>
    </citation>
    <scope>NUCLEOTIDE SEQUENCE [LARGE SCALE GENOMIC DNA]</scope>
    <source>
        <strain evidence="2 3">Pla52n</strain>
    </source>
</reference>